<sequence>MASGTAFAHCSARGLASSSLQGVPVLAPAQRISAQRASGRAMTVVADAAKREVPLDRYRNIGICAHIDAGKTTCTERILFYTGKSYKIGEVHEGAATMDWMEQEQERGITITSAATTCTWDNHLINIIDTPGHVDFTLEVERALRVLDGAVALFDSVAGVEPQSETVWRQADKYGVPRLCFVNKMDRMGANFFRTVEMIKGNLGATPLVLTLPIGAEESFLGVVDLVAMKGITWQGEALGQTFDIGDIPADLKEQAEEYHEALVEAAVSLDDDAMEAYLEGTYPDEARLKALIRQGTIGNAFVPVMCGSAFKNKGVQPLLDAVVSYLPSPLDLPDVRGSAVDHPDEAMSRPPRDEAPFSALAFKIMADQFVGSLTFCRIYSGVLEAGTYALCANKGKKERIGRLLLMHANSREDIKIARTGDIIAVAGLKDVVTGETLCDENKPIVLERMEFPDPVIKIAIEPKSKGDLEKMGNGLYKLAQEDPSFHYTRDEETNQTVIEGMGELHLDIIVDRLRREYKVSCDVGAPQVNYRESISKVADVKYVHRKQSGGSGQFADVSIRFEPGEPGTGFEFRSEIKGGAIPKEFIPGVVKGLEEMMSSGSLAGFPVVDVVAVLHDGSYHDVDSSVLAFQIAARAAFREGMRKGAARLLEPIMQVEVTTPEDHMGDVIGDLNSRRGMVAEFIDKPANIKLIKASVPLSEMFQYVSTLRGMSKGRAQYTMQLQKYEVVPSHIQESIVAGHAKANA</sequence>
<dbReference type="Gene3D" id="3.30.70.870">
    <property type="entry name" value="Elongation Factor G (Translational Gtpase), domain 3"/>
    <property type="match status" value="1"/>
</dbReference>
<dbReference type="InterPro" id="IPR005225">
    <property type="entry name" value="Small_GTP-bd"/>
</dbReference>
<dbReference type="Proteomes" id="UP001445335">
    <property type="component" value="Unassembled WGS sequence"/>
</dbReference>
<evidence type="ECO:0000313" key="9">
    <source>
        <dbReference type="EMBL" id="KAK9821566.1"/>
    </source>
</evidence>
<dbReference type="HAMAP" id="MF_00054_B">
    <property type="entry name" value="EF_G_EF_2_B"/>
    <property type="match status" value="1"/>
</dbReference>
<proteinExistence type="inferred from homology"/>
<comment type="function">
    <text evidence="6">Mitochondrial GTPase that catalyzes the GTP-dependent ribosomal translocation step during translation elongation. During this step, the ribosome changes from the pre-translocational (PRE) to the post-translocational (POST) state as the newly formed A-site-bound peptidyl-tRNA and P-site-bound deacylated tRNA move to the P and E sites, respectively. Catalyzes the coordinated movement of the two tRNA molecules, the mRNA and conformational changes in the ribosome.</text>
</comment>
<comment type="subcellular location">
    <subcellularLocation>
        <location evidence="6">Mitochondrion</location>
    </subcellularLocation>
</comment>
<dbReference type="InterPro" id="IPR009000">
    <property type="entry name" value="Transl_B-barrel_sf"/>
</dbReference>
<dbReference type="PRINTS" id="PR00315">
    <property type="entry name" value="ELONGATNFCT"/>
</dbReference>
<dbReference type="SUPFAM" id="SSF54980">
    <property type="entry name" value="EF-G C-terminal domain-like"/>
    <property type="match status" value="2"/>
</dbReference>
<dbReference type="PANTHER" id="PTHR43261:SF1">
    <property type="entry name" value="RIBOSOME-RELEASING FACTOR 2, MITOCHONDRIAL"/>
    <property type="match status" value="1"/>
</dbReference>
<comment type="similarity">
    <text evidence="6">Belongs to the GTP-binding elongation factor family. EF-G/EF-2 subfamily.</text>
</comment>
<dbReference type="Pfam" id="PF00009">
    <property type="entry name" value="GTP_EFTU"/>
    <property type="match status" value="1"/>
</dbReference>
<evidence type="ECO:0000256" key="6">
    <source>
        <dbReference type="HAMAP-Rule" id="MF_03061"/>
    </source>
</evidence>
<dbReference type="InterPro" id="IPR000640">
    <property type="entry name" value="EFG_V-like"/>
</dbReference>
<dbReference type="InterPro" id="IPR035649">
    <property type="entry name" value="EFG_V"/>
</dbReference>
<dbReference type="Gene3D" id="3.30.230.10">
    <property type="match status" value="1"/>
</dbReference>
<dbReference type="InterPro" id="IPR009022">
    <property type="entry name" value="EFG_III"/>
</dbReference>
<dbReference type="InterPro" id="IPR020568">
    <property type="entry name" value="Ribosomal_Su5_D2-typ_SF"/>
</dbReference>
<organism evidence="8 10">
    <name type="scientific">Elliptochloris bilobata</name>
    <dbReference type="NCBI Taxonomy" id="381761"/>
    <lineage>
        <taxon>Eukaryota</taxon>
        <taxon>Viridiplantae</taxon>
        <taxon>Chlorophyta</taxon>
        <taxon>core chlorophytes</taxon>
        <taxon>Trebouxiophyceae</taxon>
        <taxon>Trebouxiophyceae incertae sedis</taxon>
        <taxon>Elliptochloris clade</taxon>
        <taxon>Elliptochloris</taxon>
    </lineage>
</organism>
<dbReference type="GO" id="GO:0032790">
    <property type="term" value="P:ribosome disassembly"/>
    <property type="evidence" value="ECO:0007669"/>
    <property type="project" value="TreeGrafter"/>
</dbReference>
<dbReference type="PROSITE" id="PS00301">
    <property type="entry name" value="G_TR_1"/>
    <property type="match status" value="1"/>
</dbReference>
<keyword evidence="2 6" id="KW-0547">Nucleotide-binding</keyword>
<feature type="binding site" evidence="6">
    <location>
        <begin position="129"/>
        <end position="133"/>
    </location>
    <ligand>
        <name>GTP</name>
        <dbReference type="ChEBI" id="CHEBI:37565"/>
    </ligand>
</feature>
<dbReference type="SUPFAM" id="SSF50447">
    <property type="entry name" value="Translation proteins"/>
    <property type="match status" value="1"/>
</dbReference>
<dbReference type="InterPro" id="IPR047872">
    <property type="entry name" value="EFG_IV"/>
</dbReference>
<evidence type="ECO:0000256" key="5">
    <source>
        <dbReference type="ARBA" id="ARBA00023134"/>
    </source>
</evidence>
<keyword evidence="6" id="KW-0496">Mitochondrion</keyword>
<reference evidence="8 10" key="1">
    <citation type="journal article" date="2024" name="Nat. Commun.">
        <title>Phylogenomics reveals the evolutionary origins of lichenization in chlorophyte algae.</title>
        <authorList>
            <person name="Puginier C."/>
            <person name="Libourel C."/>
            <person name="Otte J."/>
            <person name="Skaloud P."/>
            <person name="Haon M."/>
            <person name="Grisel S."/>
            <person name="Petersen M."/>
            <person name="Berrin J.G."/>
            <person name="Delaux P.M."/>
            <person name="Dal Grande F."/>
            <person name="Keller J."/>
        </authorList>
    </citation>
    <scope>NUCLEOTIDE SEQUENCE [LARGE SCALE GENOMIC DNA]</scope>
    <source>
        <strain evidence="8 10">SAG 245.80</strain>
    </source>
</reference>
<feature type="binding site" evidence="6">
    <location>
        <begin position="183"/>
        <end position="186"/>
    </location>
    <ligand>
        <name>GTP</name>
        <dbReference type="ChEBI" id="CHEBI:37565"/>
    </ligand>
</feature>
<evidence type="ECO:0000256" key="2">
    <source>
        <dbReference type="ARBA" id="ARBA00022741"/>
    </source>
</evidence>
<keyword evidence="4 6" id="KW-0648">Protein biosynthesis</keyword>
<dbReference type="SUPFAM" id="SSF54211">
    <property type="entry name" value="Ribosomal protein S5 domain 2-like"/>
    <property type="match status" value="1"/>
</dbReference>
<dbReference type="PROSITE" id="PS51722">
    <property type="entry name" value="G_TR_2"/>
    <property type="match status" value="1"/>
</dbReference>
<comment type="pathway">
    <text evidence="6">Protein biosynthesis; polypeptide chain elongation.</text>
</comment>
<evidence type="ECO:0000259" key="7">
    <source>
        <dbReference type="PROSITE" id="PS51722"/>
    </source>
</evidence>
<dbReference type="SMART" id="SM00889">
    <property type="entry name" value="EFG_IV"/>
    <property type="match status" value="1"/>
</dbReference>
<dbReference type="Pfam" id="PF03764">
    <property type="entry name" value="EFG_IV"/>
    <property type="match status" value="1"/>
</dbReference>
<dbReference type="Pfam" id="PF14492">
    <property type="entry name" value="EFG_III"/>
    <property type="match status" value="1"/>
</dbReference>
<dbReference type="FunFam" id="3.40.50.300:FF:000029">
    <property type="entry name" value="Elongation factor G"/>
    <property type="match status" value="1"/>
</dbReference>
<evidence type="ECO:0000313" key="10">
    <source>
        <dbReference type="Proteomes" id="UP001445335"/>
    </source>
</evidence>
<keyword evidence="5 6" id="KW-0342">GTP-binding</keyword>
<keyword evidence="3 6" id="KW-0251">Elongation factor</keyword>
<name>A0AAW1QJI4_9CHLO</name>
<dbReference type="GO" id="GO:0003924">
    <property type="term" value="F:GTPase activity"/>
    <property type="evidence" value="ECO:0007669"/>
    <property type="project" value="UniProtKB-UniRule"/>
</dbReference>
<dbReference type="FunFam" id="3.30.70.870:FF:000001">
    <property type="entry name" value="Elongation factor G"/>
    <property type="match status" value="1"/>
</dbReference>
<dbReference type="Pfam" id="PF00679">
    <property type="entry name" value="EFG_C"/>
    <property type="match status" value="1"/>
</dbReference>
<dbReference type="GO" id="GO:0005525">
    <property type="term" value="F:GTP binding"/>
    <property type="evidence" value="ECO:0007669"/>
    <property type="project" value="UniProtKB-UniRule"/>
</dbReference>
<dbReference type="CDD" id="cd04088">
    <property type="entry name" value="EFG_mtEFG_II"/>
    <property type="match status" value="1"/>
</dbReference>
<protein>
    <recommendedName>
        <fullName evidence="6">Elongation factor G, mitochondrial</fullName>
        <shortName evidence="6">EF-Gmt</shortName>
    </recommendedName>
    <alternativeName>
        <fullName evidence="6">Elongation factor G 1, mitochondrial</fullName>
        <shortName evidence="6">mEF-G 1</shortName>
    </alternativeName>
    <alternativeName>
        <fullName evidence="6">Elongation factor G1</fullName>
    </alternativeName>
</protein>
<evidence type="ECO:0000313" key="8">
    <source>
        <dbReference type="EMBL" id="KAK9821564.1"/>
    </source>
</evidence>
<dbReference type="InterPro" id="IPR004540">
    <property type="entry name" value="Transl_elong_EFG/EF2"/>
</dbReference>
<comment type="caution">
    <text evidence="8">The sequence shown here is derived from an EMBL/GenBank/DDBJ whole genome shotgun (WGS) entry which is preliminary data.</text>
</comment>
<gene>
    <name evidence="8" type="ORF">WJX81_003089</name>
    <name evidence="9" type="ORF">WJX81_003646</name>
</gene>
<dbReference type="InterPro" id="IPR035647">
    <property type="entry name" value="EFG_III/V"/>
</dbReference>
<dbReference type="AlphaFoldDB" id="A0AAW1QJI4"/>
<dbReference type="PANTHER" id="PTHR43261">
    <property type="entry name" value="TRANSLATION ELONGATION FACTOR G-RELATED"/>
    <property type="match status" value="1"/>
</dbReference>
<dbReference type="InterPro" id="IPR031157">
    <property type="entry name" value="G_TR_CS"/>
</dbReference>
<feature type="domain" description="Tr-type G" evidence="7">
    <location>
        <begin position="56"/>
        <end position="331"/>
    </location>
</feature>
<dbReference type="Gene3D" id="2.40.30.10">
    <property type="entry name" value="Translation factors"/>
    <property type="match status" value="1"/>
</dbReference>
<dbReference type="Pfam" id="PF03144">
    <property type="entry name" value="GTP_EFTU_D2"/>
    <property type="match status" value="1"/>
</dbReference>
<dbReference type="InterPro" id="IPR014721">
    <property type="entry name" value="Ribsml_uS5_D2-typ_fold_subgr"/>
</dbReference>
<reference evidence="8" key="2">
    <citation type="submission" date="2024-04" db="EMBL/GenBank/DDBJ databases">
        <authorList>
            <person name="Dal Grande F."/>
            <person name="Keller J."/>
            <person name="Delaux P.-M."/>
        </authorList>
    </citation>
    <scope>NUCLEOTIDE SEQUENCE</scope>
    <source>
        <strain evidence="8">SAG 245.80</strain>
    </source>
</reference>
<comment type="similarity">
    <text evidence="1">Belongs to the TRAFAC class translation factor GTPase superfamily. Classic translation factor GTPase family. EF-G/EF-2 subfamily.</text>
</comment>
<dbReference type="CDD" id="cd01886">
    <property type="entry name" value="EF-G"/>
    <property type="match status" value="1"/>
</dbReference>
<dbReference type="GO" id="GO:0005739">
    <property type="term" value="C:mitochondrion"/>
    <property type="evidence" value="ECO:0007669"/>
    <property type="project" value="UniProtKB-SubCell"/>
</dbReference>
<dbReference type="InterPro" id="IPR000795">
    <property type="entry name" value="T_Tr_GTP-bd_dom"/>
</dbReference>
<evidence type="ECO:0000256" key="1">
    <source>
        <dbReference type="ARBA" id="ARBA00005870"/>
    </source>
</evidence>
<dbReference type="InterPro" id="IPR005517">
    <property type="entry name" value="Transl_elong_EFG/EF2_IV"/>
</dbReference>
<dbReference type="InterPro" id="IPR041095">
    <property type="entry name" value="EFG_II"/>
</dbReference>
<dbReference type="Gene3D" id="3.40.50.300">
    <property type="entry name" value="P-loop containing nucleotide triphosphate hydrolases"/>
    <property type="match status" value="1"/>
</dbReference>
<evidence type="ECO:0000256" key="3">
    <source>
        <dbReference type="ARBA" id="ARBA00022768"/>
    </source>
</evidence>
<accession>A0AAW1QJI4</accession>
<dbReference type="NCBIfam" id="NF009381">
    <property type="entry name" value="PRK12740.1-5"/>
    <property type="match status" value="1"/>
</dbReference>
<dbReference type="GO" id="GO:0003746">
    <property type="term" value="F:translation elongation factor activity"/>
    <property type="evidence" value="ECO:0007669"/>
    <property type="project" value="UniProtKB-UniRule"/>
</dbReference>
<keyword evidence="10" id="KW-1185">Reference proteome</keyword>
<dbReference type="InterPro" id="IPR027417">
    <property type="entry name" value="P-loop_NTPase"/>
</dbReference>
<feature type="binding site" evidence="6">
    <location>
        <begin position="65"/>
        <end position="72"/>
    </location>
    <ligand>
        <name>GTP</name>
        <dbReference type="ChEBI" id="CHEBI:37565"/>
    </ligand>
</feature>
<evidence type="ECO:0000256" key="4">
    <source>
        <dbReference type="ARBA" id="ARBA00022917"/>
    </source>
</evidence>
<dbReference type="SMART" id="SM00838">
    <property type="entry name" value="EFG_C"/>
    <property type="match status" value="1"/>
</dbReference>
<dbReference type="FunFam" id="3.30.70.240:FF:000001">
    <property type="entry name" value="Elongation factor G"/>
    <property type="match status" value="1"/>
</dbReference>
<dbReference type="CDD" id="cd01434">
    <property type="entry name" value="EFG_mtEFG1_IV"/>
    <property type="match status" value="1"/>
</dbReference>
<dbReference type="GO" id="GO:0070125">
    <property type="term" value="P:mitochondrial translational elongation"/>
    <property type="evidence" value="ECO:0007669"/>
    <property type="project" value="UniProtKB-UniRule"/>
</dbReference>
<dbReference type="NCBIfam" id="TIGR00484">
    <property type="entry name" value="EF-G"/>
    <property type="match status" value="1"/>
</dbReference>
<dbReference type="CDD" id="cd03713">
    <property type="entry name" value="EFG_mtEFG_C"/>
    <property type="match status" value="1"/>
</dbReference>
<dbReference type="CDD" id="cd16262">
    <property type="entry name" value="EFG_III"/>
    <property type="match status" value="1"/>
</dbReference>
<dbReference type="EMBL" id="JALJOU010000100">
    <property type="protein sequence ID" value="KAK9821564.1"/>
    <property type="molecule type" value="Genomic_DNA"/>
</dbReference>
<dbReference type="NCBIfam" id="TIGR00231">
    <property type="entry name" value="small_GTP"/>
    <property type="match status" value="1"/>
</dbReference>
<dbReference type="Gene3D" id="3.30.70.240">
    <property type="match status" value="1"/>
</dbReference>
<dbReference type="SUPFAM" id="SSF52540">
    <property type="entry name" value="P-loop containing nucleoside triphosphate hydrolases"/>
    <property type="match status" value="1"/>
</dbReference>
<dbReference type="FunFam" id="3.30.230.10:FF:000003">
    <property type="entry name" value="Elongation factor G"/>
    <property type="match status" value="1"/>
</dbReference>
<dbReference type="EMBL" id="JALJOU010000100">
    <property type="protein sequence ID" value="KAK9821566.1"/>
    <property type="molecule type" value="Genomic_DNA"/>
</dbReference>
<dbReference type="InterPro" id="IPR004161">
    <property type="entry name" value="EFTu-like_2"/>
</dbReference>
<dbReference type="FunFam" id="2.40.30.10:FF:000006">
    <property type="entry name" value="Elongation factor G"/>
    <property type="match status" value="1"/>
</dbReference>